<organism evidence="1 2">
    <name type="scientific">Bartonella rattimassiliensis 15908</name>
    <dbReference type="NCBI Taxonomy" id="1094556"/>
    <lineage>
        <taxon>Bacteria</taxon>
        <taxon>Pseudomonadati</taxon>
        <taxon>Pseudomonadota</taxon>
        <taxon>Alphaproteobacteria</taxon>
        <taxon>Hyphomicrobiales</taxon>
        <taxon>Bartonellaceae</taxon>
        <taxon>Bartonella</taxon>
    </lineage>
</organism>
<accession>J0ZAX7</accession>
<keyword evidence="2" id="KW-1185">Reference proteome</keyword>
<dbReference type="EMBL" id="AILY01000029">
    <property type="protein sequence ID" value="EJF84993.1"/>
    <property type="molecule type" value="Genomic_DNA"/>
</dbReference>
<evidence type="ECO:0000313" key="2">
    <source>
        <dbReference type="Proteomes" id="UP000001077"/>
    </source>
</evidence>
<dbReference type="HOGENOM" id="CLU_2535792_0_0_5"/>
<protein>
    <submittedName>
        <fullName evidence="1">Uncharacterized protein</fullName>
    </submittedName>
</protein>
<reference evidence="1 2" key="1">
    <citation type="submission" date="2012-03" db="EMBL/GenBank/DDBJ databases">
        <title>The Genome Sequence of Bartonella rattimassiliensis 15908.</title>
        <authorList>
            <consortium name="The Broad Institute Genome Sequencing Platform"/>
            <consortium name="The Broad Institute Genome Sequencing Center for Infectious Disease"/>
            <person name="Feldgarden M."/>
            <person name="Kirby J."/>
            <person name="Kosoy M."/>
            <person name="Birtles R."/>
            <person name="Probert W.S."/>
            <person name="Chiaraviglio L."/>
            <person name="Young S.K."/>
            <person name="Zeng Q."/>
            <person name="Gargeya S."/>
            <person name="Fitzgerald M."/>
            <person name="Haas B."/>
            <person name="Abouelleil A."/>
            <person name="Alvarado L."/>
            <person name="Arachchi H.M."/>
            <person name="Berlin A."/>
            <person name="Chapman S.B."/>
            <person name="Gearin G."/>
            <person name="Goldberg J."/>
            <person name="Griggs A."/>
            <person name="Gujja S."/>
            <person name="Hansen M."/>
            <person name="Heiman D."/>
            <person name="Howarth C."/>
            <person name="Larimer J."/>
            <person name="Lui A."/>
            <person name="MacDonald P.J.P."/>
            <person name="McCowen C."/>
            <person name="Montmayeur A."/>
            <person name="Murphy C."/>
            <person name="Neiman D."/>
            <person name="Pearson M."/>
            <person name="Priest M."/>
            <person name="Roberts A."/>
            <person name="Saif S."/>
            <person name="Shea T."/>
            <person name="Sisk P."/>
            <person name="Stolte C."/>
            <person name="Sykes S."/>
            <person name="Wortman J."/>
            <person name="Nusbaum C."/>
            <person name="Birren B."/>
        </authorList>
    </citation>
    <scope>NUCLEOTIDE SEQUENCE [LARGE SCALE GENOMIC DNA]</scope>
    <source>
        <strain evidence="1 2">15908</strain>
    </source>
</reference>
<evidence type="ECO:0000313" key="1">
    <source>
        <dbReference type="EMBL" id="EJF84993.1"/>
    </source>
</evidence>
<comment type="caution">
    <text evidence="1">The sequence shown here is derived from an EMBL/GenBank/DDBJ whole genome shotgun (WGS) entry which is preliminary data.</text>
</comment>
<dbReference type="AlphaFoldDB" id="J0ZAX7"/>
<sequence>MIKKAASFSYPKKMKKENSDKTLPVAILMHTFIFFFFKVVLANNIKMVIKVNHAKMWKEWIVTSSKPFLMLPPEAKSFGKAAM</sequence>
<dbReference type="PATRIC" id="fig|1094556.3.peg.1395"/>
<gene>
    <name evidence="1" type="ORF">MCY_01376</name>
</gene>
<name>J0ZAX7_9HYPH</name>
<proteinExistence type="predicted"/>
<dbReference type="Proteomes" id="UP000001077">
    <property type="component" value="Unassembled WGS sequence"/>
</dbReference>